<evidence type="ECO:0000256" key="3">
    <source>
        <dbReference type="ARBA" id="ARBA00011881"/>
    </source>
</evidence>
<dbReference type="InterPro" id="IPR051182">
    <property type="entry name" value="Euk_NMN_adenylyltrnsfrase"/>
</dbReference>
<keyword evidence="7 12" id="KW-0547">Nucleotide-binding</keyword>
<name>L1JMB6_GUITC</name>
<evidence type="ECO:0000256" key="11">
    <source>
        <dbReference type="ARBA" id="ARBA00093425"/>
    </source>
</evidence>
<keyword evidence="4 12" id="KW-0662">Pyridine nucleotide biosynthesis</keyword>
<evidence type="ECO:0000256" key="13">
    <source>
        <dbReference type="SAM" id="MobiDB-lite"/>
    </source>
</evidence>
<evidence type="ECO:0000256" key="7">
    <source>
        <dbReference type="ARBA" id="ARBA00022741"/>
    </source>
</evidence>
<dbReference type="InterPro" id="IPR005248">
    <property type="entry name" value="NadD/NMNAT"/>
</dbReference>
<keyword evidence="5 12" id="KW-0808">Transferase</keyword>
<keyword evidence="17" id="KW-1185">Reference proteome</keyword>
<dbReference type="PaxDb" id="55529-EKX49379"/>
<feature type="domain" description="Cytidyltransferase-like" evidence="14">
    <location>
        <begin position="45"/>
        <end position="237"/>
    </location>
</feature>
<evidence type="ECO:0000313" key="15">
    <source>
        <dbReference type="EMBL" id="EKX49379.1"/>
    </source>
</evidence>
<accession>L1JMB6</accession>
<evidence type="ECO:0000256" key="5">
    <source>
        <dbReference type="ARBA" id="ARBA00022679"/>
    </source>
</evidence>
<keyword evidence="10" id="KW-0496">Mitochondrion</keyword>
<comment type="subcellular location">
    <subcellularLocation>
        <location evidence="2">Mitochondrion</location>
    </subcellularLocation>
</comment>
<dbReference type="OrthoDB" id="422187at2759"/>
<comment type="function">
    <text evidence="11">Catalyzes the formation of NAD(+) from nicotinamide mononucleotide (NMN) and ATP. Can also use the deamidated form; nicotinic acid mononucleotide (NaMN) as substrate with the same efficiency. Can use triazofurin monophosphate (TrMP) as substrate. Can also use GTP and ITP as nucleotide donors. Also catalyzes the reverse reaction, i.e. the pyrophosphorolytic cleavage of NAD(+). For the pyrophosphorolytic activity, can use NAD(+), NADH, NaAD, nicotinic acid adenine dinucleotide phosphate (NHD), nicotinamide guanine dinucleotide (NGD) as substrates. Fails to cleave phosphorylated dinucleotides NADP(+), NADPH and NaADP(+). Protects against axonal degeneration following injury. May be involved in the maintenance of axonal integrity. Also functions as a stress-response chaperone protein that prevents toxic aggregation of proteins; this function may be independent of its NAD(+) synthesis activity.</text>
</comment>
<dbReference type="HOGENOM" id="CLU_033366_3_0_1"/>
<evidence type="ECO:0000256" key="10">
    <source>
        <dbReference type="ARBA" id="ARBA00023128"/>
    </source>
</evidence>
<evidence type="ECO:0000313" key="16">
    <source>
        <dbReference type="EnsemblProtists" id="EKX49379"/>
    </source>
</evidence>
<keyword evidence="6 12" id="KW-0548">Nucleotidyltransferase</keyword>
<protein>
    <recommendedName>
        <fullName evidence="12">Nicotinamide-nucleotide adenylyltransferase</fullName>
        <ecNumber evidence="12">2.7.7.1</ecNumber>
        <ecNumber evidence="12">2.7.7.18</ecNumber>
    </recommendedName>
</protein>
<comment type="pathway">
    <text evidence="12">Cofactor biosynthesis; NAD(+) biosynthesis; NAD(+) from nicotinamide D-ribonucleotide: step 1/1.</text>
</comment>
<dbReference type="FunFam" id="3.40.50.620:FF:000221">
    <property type="entry name" value="Nicotinamide/nicotinic acid mononucleotide adenylyltransferase 3"/>
    <property type="match status" value="1"/>
</dbReference>
<reference evidence="16" key="3">
    <citation type="submission" date="2015-06" db="UniProtKB">
        <authorList>
            <consortium name="EnsemblProtists"/>
        </authorList>
    </citation>
    <scope>IDENTIFICATION</scope>
</reference>
<dbReference type="EC" id="2.7.7.18" evidence="12"/>
<evidence type="ECO:0000256" key="4">
    <source>
        <dbReference type="ARBA" id="ARBA00022642"/>
    </source>
</evidence>
<dbReference type="InterPro" id="IPR004821">
    <property type="entry name" value="Cyt_trans-like"/>
</dbReference>
<comment type="similarity">
    <text evidence="12">Belongs to the eukaryotic NMN adenylyltransferase family.</text>
</comment>
<dbReference type="GO" id="GO:0005759">
    <property type="term" value="C:mitochondrial matrix"/>
    <property type="evidence" value="ECO:0007669"/>
    <property type="project" value="UniProtKB-ARBA"/>
</dbReference>
<dbReference type="PANTHER" id="PTHR12039">
    <property type="entry name" value="NICOTINAMIDE MONONUCLEOTIDE ADENYLYLTRANSFERASE"/>
    <property type="match status" value="1"/>
</dbReference>
<dbReference type="STRING" id="905079.L1JMB6"/>
<proteinExistence type="inferred from homology"/>
<dbReference type="GO" id="GO:0005524">
    <property type="term" value="F:ATP binding"/>
    <property type="evidence" value="ECO:0007669"/>
    <property type="project" value="UniProtKB-KW"/>
</dbReference>
<comment type="subunit">
    <text evidence="3">Homotetramer.</text>
</comment>
<dbReference type="Proteomes" id="UP000011087">
    <property type="component" value="Unassembled WGS sequence"/>
</dbReference>
<dbReference type="Pfam" id="PF01467">
    <property type="entry name" value="CTP_transf_like"/>
    <property type="match status" value="1"/>
</dbReference>
<reference evidence="17" key="2">
    <citation type="submission" date="2012-11" db="EMBL/GenBank/DDBJ databases">
        <authorList>
            <person name="Kuo A."/>
            <person name="Curtis B.A."/>
            <person name="Tanifuji G."/>
            <person name="Burki F."/>
            <person name="Gruber A."/>
            <person name="Irimia M."/>
            <person name="Maruyama S."/>
            <person name="Arias M.C."/>
            <person name="Ball S.G."/>
            <person name="Gile G.H."/>
            <person name="Hirakawa Y."/>
            <person name="Hopkins J.F."/>
            <person name="Rensing S.A."/>
            <person name="Schmutz J."/>
            <person name="Symeonidi A."/>
            <person name="Elias M."/>
            <person name="Eveleigh R.J."/>
            <person name="Herman E.K."/>
            <person name="Klute M.J."/>
            <person name="Nakayama T."/>
            <person name="Obornik M."/>
            <person name="Reyes-Prieto A."/>
            <person name="Armbrust E.V."/>
            <person name="Aves S.J."/>
            <person name="Beiko R.G."/>
            <person name="Coutinho P."/>
            <person name="Dacks J.B."/>
            <person name="Durnford D.G."/>
            <person name="Fast N.M."/>
            <person name="Green B.R."/>
            <person name="Grisdale C."/>
            <person name="Hempe F."/>
            <person name="Henrissat B."/>
            <person name="Hoppner M.P."/>
            <person name="Ishida K.-I."/>
            <person name="Kim E."/>
            <person name="Koreny L."/>
            <person name="Kroth P.G."/>
            <person name="Liu Y."/>
            <person name="Malik S.-B."/>
            <person name="Maier U.G."/>
            <person name="McRose D."/>
            <person name="Mock T."/>
            <person name="Neilson J.A."/>
            <person name="Onodera N.T."/>
            <person name="Poole A.M."/>
            <person name="Pritham E.J."/>
            <person name="Richards T.A."/>
            <person name="Rocap G."/>
            <person name="Roy S.W."/>
            <person name="Sarai C."/>
            <person name="Schaack S."/>
            <person name="Shirato S."/>
            <person name="Slamovits C.H."/>
            <person name="Spencer D.F."/>
            <person name="Suzuki S."/>
            <person name="Worden A.Z."/>
            <person name="Zauner S."/>
            <person name="Barry K."/>
            <person name="Bell C."/>
            <person name="Bharti A.K."/>
            <person name="Crow J.A."/>
            <person name="Grimwood J."/>
            <person name="Kramer R."/>
            <person name="Lindquist E."/>
            <person name="Lucas S."/>
            <person name="Salamov A."/>
            <person name="McFadden G.I."/>
            <person name="Lane C.E."/>
            <person name="Keeling P.J."/>
            <person name="Gray M.W."/>
            <person name="Grigoriev I.V."/>
            <person name="Archibald J.M."/>
        </authorList>
    </citation>
    <scope>NUCLEOTIDE SEQUENCE</scope>
    <source>
        <strain evidence="17">CCMP2712</strain>
    </source>
</reference>
<sequence>MSASQPLPFDPTSGSLSQKKPFDVDVSKLQDPSKVQEGCNPVVLLACGSFSPPTVLHTRIFETARDYFRETAETNKLQVVGGFISPVHPSYGKKGLAAPEHRVEMVKRALETSDWIACDEWEVKQNEWTRTRLSLDRMYQELNKDRGGQEVKVMLLCGADILESMVTPGKWRERSEERRGMILSRGIVCIKRSGSDPERLIQENDLLYERTRPFNSLIVCQAREWVENNVSSTAVRRAIKRNMSVKYFVADPVLDYIKDKRLFLD</sequence>
<dbReference type="InterPro" id="IPR014729">
    <property type="entry name" value="Rossmann-like_a/b/a_fold"/>
</dbReference>
<evidence type="ECO:0000256" key="8">
    <source>
        <dbReference type="ARBA" id="ARBA00022840"/>
    </source>
</evidence>
<dbReference type="Gene3D" id="3.40.50.620">
    <property type="entry name" value="HUPs"/>
    <property type="match status" value="1"/>
</dbReference>
<organism evidence="15">
    <name type="scientific">Guillardia theta (strain CCMP2712)</name>
    <name type="common">Cryptophyte</name>
    <dbReference type="NCBI Taxonomy" id="905079"/>
    <lineage>
        <taxon>Eukaryota</taxon>
        <taxon>Cryptophyceae</taxon>
        <taxon>Pyrenomonadales</taxon>
        <taxon>Geminigeraceae</taxon>
        <taxon>Guillardia</taxon>
    </lineage>
</organism>
<dbReference type="KEGG" id="gtt:GUITHDRAFT_85757"/>
<comment type="catalytic activity">
    <reaction evidence="12">
        <text>nicotinate beta-D-ribonucleotide + ATP + H(+) = deamido-NAD(+) + diphosphate</text>
        <dbReference type="Rhea" id="RHEA:22860"/>
        <dbReference type="ChEBI" id="CHEBI:15378"/>
        <dbReference type="ChEBI" id="CHEBI:30616"/>
        <dbReference type="ChEBI" id="CHEBI:33019"/>
        <dbReference type="ChEBI" id="CHEBI:57502"/>
        <dbReference type="ChEBI" id="CHEBI:58437"/>
        <dbReference type="EC" id="2.7.7.18"/>
    </reaction>
</comment>
<gene>
    <name evidence="15" type="ORF">GUITHDRAFT_85757</name>
</gene>
<evidence type="ECO:0000256" key="1">
    <source>
        <dbReference type="ARBA" id="ARBA00001946"/>
    </source>
</evidence>
<dbReference type="EC" id="2.7.7.1" evidence="12"/>
<dbReference type="GeneID" id="17306021"/>
<dbReference type="eggNOG" id="KOG3199">
    <property type="taxonomic scope" value="Eukaryota"/>
</dbReference>
<feature type="region of interest" description="Disordered" evidence="13">
    <location>
        <begin position="1"/>
        <end position="21"/>
    </location>
</feature>
<evidence type="ECO:0000313" key="17">
    <source>
        <dbReference type="Proteomes" id="UP000011087"/>
    </source>
</evidence>
<dbReference type="OMA" id="QPWKENI"/>
<dbReference type="PANTHER" id="PTHR12039:SF0">
    <property type="entry name" value="NICOTINAMIDE-NUCLEOTIDE ADENYLYLTRANSFERASE"/>
    <property type="match status" value="1"/>
</dbReference>
<dbReference type="EMBL" id="JH992982">
    <property type="protein sequence ID" value="EKX49379.1"/>
    <property type="molecule type" value="Genomic_DNA"/>
</dbReference>
<keyword evidence="8 12" id="KW-0067">ATP-binding</keyword>
<comment type="cofactor">
    <cofactor evidence="1">
        <name>Mg(2+)</name>
        <dbReference type="ChEBI" id="CHEBI:18420"/>
    </cofactor>
</comment>
<evidence type="ECO:0000256" key="6">
    <source>
        <dbReference type="ARBA" id="ARBA00022695"/>
    </source>
</evidence>
<dbReference type="UniPathway" id="UPA00253">
    <property type="reaction ID" value="UER00600"/>
</dbReference>
<dbReference type="SUPFAM" id="SSF52374">
    <property type="entry name" value="Nucleotidylyl transferase"/>
    <property type="match status" value="1"/>
</dbReference>
<dbReference type="GO" id="GO:0004515">
    <property type="term" value="F:nicotinate-nucleotide adenylyltransferase activity"/>
    <property type="evidence" value="ECO:0007669"/>
    <property type="project" value="UniProtKB-EC"/>
</dbReference>
<dbReference type="NCBIfam" id="TIGR00482">
    <property type="entry name" value="nicotinate (nicotinamide) nucleotide adenylyltransferase"/>
    <property type="match status" value="1"/>
</dbReference>
<dbReference type="RefSeq" id="XP_005836359.1">
    <property type="nucleotide sequence ID" value="XM_005836302.1"/>
</dbReference>
<evidence type="ECO:0000259" key="14">
    <source>
        <dbReference type="Pfam" id="PF01467"/>
    </source>
</evidence>
<evidence type="ECO:0000256" key="2">
    <source>
        <dbReference type="ARBA" id="ARBA00004173"/>
    </source>
</evidence>
<dbReference type="AlphaFoldDB" id="L1JMB6"/>
<evidence type="ECO:0000256" key="9">
    <source>
        <dbReference type="ARBA" id="ARBA00023027"/>
    </source>
</evidence>
<evidence type="ECO:0000256" key="12">
    <source>
        <dbReference type="RuleBase" id="RU362021"/>
    </source>
</evidence>
<keyword evidence="9 12" id="KW-0520">NAD</keyword>
<dbReference type="GO" id="GO:0000309">
    <property type="term" value="F:nicotinamide-nucleotide adenylyltransferase activity"/>
    <property type="evidence" value="ECO:0007669"/>
    <property type="project" value="UniProtKB-EC"/>
</dbReference>
<comment type="catalytic activity">
    <reaction evidence="12">
        <text>beta-nicotinamide D-ribonucleotide + ATP + H(+) = diphosphate + NAD(+)</text>
        <dbReference type="Rhea" id="RHEA:21360"/>
        <dbReference type="ChEBI" id="CHEBI:14649"/>
        <dbReference type="ChEBI" id="CHEBI:15378"/>
        <dbReference type="ChEBI" id="CHEBI:30616"/>
        <dbReference type="ChEBI" id="CHEBI:33019"/>
        <dbReference type="ChEBI" id="CHEBI:57540"/>
        <dbReference type="EC" id="2.7.7.1"/>
    </reaction>
</comment>
<reference evidence="15 17" key="1">
    <citation type="journal article" date="2012" name="Nature">
        <title>Algal genomes reveal evolutionary mosaicism and the fate of nucleomorphs.</title>
        <authorList>
            <consortium name="DOE Joint Genome Institute"/>
            <person name="Curtis B.A."/>
            <person name="Tanifuji G."/>
            <person name="Burki F."/>
            <person name="Gruber A."/>
            <person name="Irimia M."/>
            <person name="Maruyama S."/>
            <person name="Arias M.C."/>
            <person name="Ball S.G."/>
            <person name="Gile G.H."/>
            <person name="Hirakawa Y."/>
            <person name="Hopkins J.F."/>
            <person name="Kuo A."/>
            <person name="Rensing S.A."/>
            <person name="Schmutz J."/>
            <person name="Symeonidi A."/>
            <person name="Elias M."/>
            <person name="Eveleigh R.J."/>
            <person name="Herman E.K."/>
            <person name="Klute M.J."/>
            <person name="Nakayama T."/>
            <person name="Obornik M."/>
            <person name="Reyes-Prieto A."/>
            <person name="Armbrust E.V."/>
            <person name="Aves S.J."/>
            <person name="Beiko R.G."/>
            <person name="Coutinho P."/>
            <person name="Dacks J.B."/>
            <person name="Durnford D.G."/>
            <person name="Fast N.M."/>
            <person name="Green B.R."/>
            <person name="Grisdale C.J."/>
            <person name="Hempel F."/>
            <person name="Henrissat B."/>
            <person name="Hoppner M.P."/>
            <person name="Ishida K."/>
            <person name="Kim E."/>
            <person name="Koreny L."/>
            <person name="Kroth P.G."/>
            <person name="Liu Y."/>
            <person name="Malik S.B."/>
            <person name="Maier U.G."/>
            <person name="McRose D."/>
            <person name="Mock T."/>
            <person name="Neilson J.A."/>
            <person name="Onodera N.T."/>
            <person name="Poole A.M."/>
            <person name="Pritham E.J."/>
            <person name="Richards T.A."/>
            <person name="Rocap G."/>
            <person name="Roy S.W."/>
            <person name="Sarai C."/>
            <person name="Schaack S."/>
            <person name="Shirato S."/>
            <person name="Slamovits C.H."/>
            <person name="Spencer D.F."/>
            <person name="Suzuki S."/>
            <person name="Worden A.Z."/>
            <person name="Zauner S."/>
            <person name="Barry K."/>
            <person name="Bell C."/>
            <person name="Bharti A.K."/>
            <person name="Crow J.A."/>
            <person name="Grimwood J."/>
            <person name="Kramer R."/>
            <person name="Lindquist E."/>
            <person name="Lucas S."/>
            <person name="Salamov A."/>
            <person name="McFadden G.I."/>
            <person name="Lane C.E."/>
            <person name="Keeling P.J."/>
            <person name="Gray M.W."/>
            <person name="Grigoriev I.V."/>
            <person name="Archibald J.M."/>
        </authorList>
    </citation>
    <scope>NUCLEOTIDE SEQUENCE</scope>
    <source>
        <strain evidence="15 17">CCMP2712</strain>
    </source>
</reference>
<dbReference type="GO" id="GO:0009435">
    <property type="term" value="P:NAD+ biosynthetic process"/>
    <property type="evidence" value="ECO:0007669"/>
    <property type="project" value="UniProtKB-UniPathway"/>
</dbReference>
<dbReference type="EnsemblProtists" id="EKX49379">
    <property type="protein sequence ID" value="EKX49379"/>
    <property type="gene ID" value="GUITHDRAFT_85757"/>
</dbReference>